<evidence type="ECO:0000256" key="6">
    <source>
        <dbReference type="RuleBase" id="RU368020"/>
    </source>
</evidence>
<name>A0A0X1U7A9_ANAPI</name>
<evidence type="ECO:0000256" key="2">
    <source>
        <dbReference type="ARBA" id="ARBA00022723"/>
    </source>
</evidence>
<evidence type="ECO:0000259" key="7">
    <source>
        <dbReference type="PROSITE" id="PS51379"/>
    </source>
</evidence>
<gene>
    <name evidence="8" type="primary">fdx</name>
    <name evidence="8" type="ORF">CPRO_12300</name>
    <name evidence="9" type="ORF">SAMN02745151_01641</name>
</gene>
<dbReference type="KEGG" id="cpro:CPRO_12300"/>
<reference evidence="11" key="4">
    <citation type="submission" date="2016-11" db="EMBL/GenBank/DDBJ databases">
        <authorList>
            <person name="Jaros S."/>
            <person name="Januszkiewicz K."/>
            <person name="Wedrychowicz H."/>
        </authorList>
    </citation>
    <scope>NUCLEOTIDE SEQUENCE [LARGE SCALE GENOMIC DNA]</scope>
    <source>
        <strain evidence="11">DSM 1682</strain>
    </source>
</reference>
<evidence type="ECO:0000313" key="9">
    <source>
        <dbReference type="EMBL" id="SHE74294.1"/>
    </source>
</evidence>
<keyword evidence="5 6" id="KW-0411">Iron-sulfur</keyword>
<evidence type="ECO:0000256" key="1">
    <source>
        <dbReference type="ARBA" id="ARBA00022448"/>
    </source>
</evidence>
<dbReference type="GO" id="GO:0051536">
    <property type="term" value="F:iron-sulfur cluster binding"/>
    <property type="evidence" value="ECO:0007669"/>
    <property type="project" value="UniProtKB-KW"/>
</dbReference>
<dbReference type="PROSITE" id="PS00198">
    <property type="entry name" value="4FE4S_FER_1"/>
    <property type="match status" value="1"/>
</dbReference>
<evidence type="ECO:0000256" key="3">
    <source>
        <dbReference type="ARBA" id="ARBA00022982"/>
    </source>
</evidence>
<reference evidence="9" key="3">
    <citation type="submission" date="2016-11" db="EMBL/GenBank/DDBJ databases">
        <authorList>
            <person name="Varghese N."/>
            <person name="Submissions S."/>
        </authorList>
    </citation>
    <scope>NUCLEOTIDE SEQUENCE</scope>
    <source>
        <strain evidence="9">DSM 1682</strain>
    </source>
</reference>
<protein>
    <recommendedName>
        <fullName evidence="6">Ferredoxin</fullName>
    </recommendedName>
</protein>
<dbReference type="Proteomes" id="UP000068026">
    <property type="component" value="Chromosome"/>
</dbReference>
<dbReference type="InterPro" id="IPR001080">
    <property type="entry name" value="3Fe4S_ferredoxin"/>
</dbReference>
<dbReference type="EMBL" id="FQUA01000006">
    <property type="protein sequence ID" value="SHE74294.1"/>
    <property type="molecule type" value="Genomic_DNA"/>
</dbReference>
<reference evidence="8 10" key="1">
    <citation type="journal article" date="2016" name="Genome Announc.">
        <title>Complete Genome Sequence of the Amino Acid-Fermenting Clostridium propionicum X2 (DSM 1682).</title>
        <authorList>
            <person name="Poehlein A."/>
            <person name="Schlien K."/>
            <person name="Chowdhury N.P."/>
            <person name="Gottschalk G."/>
            <person name="Buckel W."/>
            <person name="Daniel R."/>
        </authorList>
    </citation>
    <scope>NUCLEOTIDE SEQUENCE [LARGE SCALE GENOMIC DNA]</scope>
    <source>
        <strain evidence="8 10">X2</strain>
    </source>
</reference>
<dbReference type="EMBL" id="CP014223">
    <property type="protein sequence ID" value="AMJ40823.1"/>
    <property type="molecule type" value="Genomic_DNA"/>
</dbReference>
<sequence>MKYFVNDSCIGCGLCAMACPEVFEMNDAGLAIASKSEVPAEVMEAAAQAQGGCPVGAIENAD</sequence>
<feature type="domain" description="4Fe-4S ferredoxin-type" evidence="7">
    <location>
        <begin position="1"/>
        <end position="28"/>
    </location>
</feature>
<evidence type="ECO:0000256" key="5">
    <source>
        <dbReference type="ARBA" id="ARBA00023014"/>
    </source>
</evidence>
<evidence type="ECO:0000256" key="4">
    <source>
        <dbReference type="ARBA" id="ARBA00023004"/>
    </source>
</evidence>
<evidence type="ECO:0000313" key="8">
    <source>
        <dbReference type="EMBL" id="AMJ40823.1"/>
    </source>
</evidence>
<dbReference type="PROSITE" id="PS51379">
    <property type="entry name" value="4FE4S_FER_2"/>
    <property type="match status" value="1"/>
</dbReference>
<keyword evidence="10" id="KW-1185">Reference proteome</keyword>
<dbReference type="PANTHER" id="PTHR36923">
    <property type="entry name" value="FERREDOXIN"/>
    <property type="match status" value="1"/>
</dbReference>
<keyword evidence="4 6" id="KW-0408">Iron</keyword>
<evidence type="ECO:0000313" key="11">
    <source>
        <dbReference type="Proteomes" id="UP000184204"/>
    </source>
</evidence>
<keyword evidence="3 6" id="KW-0249">Electron transport</keyword>
<dbReference type="PANTHER" id="PTHR36923:SF3">
    <property type="entry name" value="FERREDOXIN"/>
    <property type="match status" value="1"/>
</dbReference>
<dbReference type="Pfam" id="PF13459">
    <property type="entry name" value="Fer4_15"/>
    <property type="match status" value="1"/>
</dbReference>
<dbReference type="InterPro" id="IPR051269">
    <property type="entry name" value="Fe-S_cluster_ET"/>
</dbReference>
<dbReference type="Proteomes" id="UP000184204">
    <property type="component" value="Unassembled WGS sequence"/>
</dbReference>
<dbReference type="GO" id="GO:0005506">
    <property type="term" value="F:iron ion binding"/>
    <property type="evidence" value="ECO:0007669"/>
    <property type="project" value="UniProtKB-UniRule"/>
</dbReference>
<proteinExistence type="predicted"/>
<keyword evidence="2 6" id="KW-0479">Metal-binding</keyword>
<accession>A0A0X1U7A9</accession>
<dbReference type="OrthoDB" id="9803319at2"/>
<evidence type="ECO:0000313" key="10">
    <source>
        <dbReference type="Proteomes" id="UP000068026"/>
    </source>
</evidence>
<comment type="function">
    <text evidence="6">Ferredoxins are iron-sulfur proteins that transfer electrons in a wide variety of metabolic reactions.</text>
</comment>
<dbReference type="GO" id="GO:0009055">
    <property type="term" value="F:electron transfer activity"/>
    <property type="evidence" value="ECO:0007669"/>
    <property type="project" value="UniProtKB-UniRule"/>
</dbReference>
<organism evidence="9 11">
    <name type="scientific">Anaerotignum propionicum DSM 1682</name>
    <dbReference type="NCBI Taxonomy" id="991789"/>
    <lineage>
        <taxon>Bacteria</taxon>
        <taxon>Bacillati</taxon>
        <taxon>Bacillota</taxon>
        <taxon>Clostridia</taxon>
        <taxon>Lachnospirales</taxon>
        <taxon>Anaerotignaceae</taxon>
        <taxon>Anaerotignum</taxon>
    </lineage>
</organism>
<keyword evidence="1 6" id="KW-0813">Transport</keyword>
<dbReference type="AlphaFoldDB" id="A0A0X1U7A9"/>
<dbReference type="Gene3D" id="3.30.70.20">
    <property type="match status" value="1"/>
</dbReference>
<dbReference type="SUPFAM" id="SSF54862">
    <property type="entry name" value="4Fe-4S ferredoxins"/>
    <property type="match status" value="1"/>
</dbReference>
<reference evidence="10" key="2">
    <citation type="submission" date="2016-01" db="EMBL/GenBank/DDBJ databases">
        <authorList>
            <person name="Poehlein A."/>
            <person name="Schlien K."/>
            <person name="Gottschalk G."/>
            <person name="Buckel W."/>
            <person name="Daniel R."/>
        </authorList>
    </citation>
    <scope>NUCLEOTIDE SEQUENCE [LARGE SCALE GENOMIC DNA]</scope>
    <source>
        <strain evidence="10">X2</strain>
    </source>
</reference>
<dbReference type="InterPro" id="IPR017900">
    <property type="entry name" value="4Fe4S_Fe_S_CS"/>
</dbReference>
<dbReference type="PRINTS" id="PR00352">
    <property type="entry name" value="3FE4SFRDOXIN"/>
</dbReference>
<dbReference type="InterPro" id="IPR017896">
    <property type="entry name" value="4Fe4S_Fe-S-bd"/>
</dbReference>
<dbReference type="RefSeq" id="WP_066049057.1">
    <property type="nucleotide sequence ID" value="NZ_CP014223.1"/>
</dbReference>